<evidence type="ECO:0000313" key="3">
    <source>
        <dbReference type="Proteomes" id="UP000184603"/>
    </source>
</evidence>
<evidence type="ECO:0000256" key="1">
    <source>
        <dbReference type="SAM" id="SignalP"/>
    </source>
</evidence>
<protein>
    <submittedName>
        <fullName evidence="2">Uncharacterized protein</fullName>
    </submittedName>
</protein>
<gene>
    <name evidence="2" type="ORF">SAMN02745220_03187</name>
</gene>
<dbReference type="RefSeq" id="WP_073614660.1">
    <property type="nucleotide sequence ID" value="NZ_FRFE01000016.1"/>
</dbReference>
<keyword evidence="3" id="KW-1185">Reference proteome</keyword>
<dbReference type="STRING" id="1121416.SAMN02745220_03187"/>
<reference evidence="2 3" key="1">
    <citation type="submission" date="2016-12" db="EMBL/GenBank/DDBJ databases">
        <authorList>
            <person name="Song W.-J."/>
            <person name="Kurnit D.M."/>
        </authorList>
    </citation>
    <scope>NUCLEOTIDE SEQUENCE [LARGE SCALE GENOMIC DNA]</scope>
    <source>
        <strain evidence="2 3">DSM 18488</strain>
    </source>
</reference>
<accession>A0A1M7YBG5</accession>
<proteinExistence type="predicted"/>
<feature type="signal peptide" evidence="1">
    <location>
        <begin position="1"/>
        <end position="21"/>
    </location>
</feature>
<feature type="chain" id="PRO_5012997782" evidence="1">
    <location>
        <begin position="22"/>
        <end position="85"/>
    </location>
</feature>
<dbReference type="AlphaFoldDB" id="A0A1M7YBG5"/>
<evidence type="ECO:0000313" key="2">
    <source>
        <dbReference type="EMBL" id="SHO49963.1"/>
    </source>
</evidence>
<dbReference type="PROSITE" id="PS51257">
    <property type="entry name" value="PROKAR_LIPOPROTEIN"/>
    <property type="match status" value="1"/>
</dbReference>
<name>A0A1M7YBG5_9BACT</name>
<dbReference type="EMBL" id="FRFE01000016">
    <property type="protein sequence ID" value="SHO49963.1"/>
    <property type="molecule type" value="Genomic_DNA"/>
</dbReference>
<organism evidence="2 3">
    <name type="scientific">Desulfopila aestuarii DSM 18488</name>
    <dbReference type="NCBI Taxonomy" id="1121416"/>
    <lineage>
        <taxon>Bacteria</taxon>
        <taxon>Pseudomonadati</taxon>
        <taxon>Thermodesulfobacteriota</taxon>
        <taxon>Desulfobulbia</taxon>
        <taxon>Desulfobulbales</taxon>
        <taxon>Desulfocapsaceae</taxon>
        <taxon>Desulfopila</taxon>
    </lineage>
</organism>
<dbReference type="Proteomes" id="UP000184603">
    <property type="component" value="Unassembled WGS sequence"/>
</dbReference>
<keyword evidence="1" id="KW-0732">Signal</keyword>
<sequence>MRAIILQLAVLACTMTLIGCAMQPTATPEVPKGSLTKSYKLVDEMGRESGTLVLQPMGRAELRDADGKLIGVFSAEQGFSSDAKN</sequence>